<dbReference type="AlphaFoldDB" id="A0A174EAZ0"/>
<dbReference type="CDD" id="cd00350">
    <property type="entry name" value="rubredoxin_like"/>
    <property type="match status" value="1"/>
</dbReference>
<organism evidence="6 7">
    <name type="scientific">Hungatella hathewayi</name>
    <dbReference type="NCBI Taxonomy" id="154046"/>
    <lineage>
        <taxon>Bacteria</taxon>
        <taxon>Bacillati</taxon>
        <taxon>Bacillota</taxon>
        <taxon>Clostridia</taxon>
        <taxon>Lachnospirales</taxon>
        <taxon>Lachnospiraceae</taxon>
        <taxon>Hungatella</taxon>
    </lineage>
</organism>
<evidence type="ECO:0000256" key="3">
    <source>
        <dbReference type="ARBA" id="ARBA00022827"/>
    </source>
</evidence>
<evidence type="ECO:0000259" key="4">
    <source>
        <dbReference type="Pfam" id="PF07992"/>
    </source>
</evidence>
<reference evidence="6 7" key="1">
    <citation type="submission" date="2015-09" db="EMBL/GenBank/DDBJ databases">
        <authorList>
            <consortium name="Pathogen Informatics"/>
        </authorList>
    </citation>
    <scope>NUCLEOTIDE SEQUENCE [LARGE SCALE GENOMIC DNA]</scope>
    <source>
        <strain evidence="6 7">2789STDY5608850</strain>
    </source>
</reference>
<dbReference type="Gene3D" id="3.30.390.30">
    <property type="match status" value="1"/>
</dbReference>
<dbReference type="InterPro" id="IPR036188">
    <property type="entry name" value="FAD/NAD-bd_sf"/>
</dbReference>
<dbReference type="InterPro" id="IPR023753">
    <property type="entry name" value="FAD/NAD-binding_dom"/>
</dbReference>
<dbReference type="Pfam" id="PF07992">
    <property type="entry name" value="Pyr_redox_2"/>
    <property type="match status" value="1"/>
</dbReference>
<keyword evidence="6" id="KW-0560">Oxidoreductase</keyword>
<evidence type="ECO:0000256" key="1">
    <source>
        <dbReference type="ARBA" id="ARBA00001974"/>
    </source>
</evidence>
<name>A0A174EAZ0_9FIRM</name>
<accession>A0A174EAZ0</accession>
<dbReference type="Proteomes" id="UP000095651">
    <property type="component" value="Unassembled WGS sequence"/>
</dbReference>
<dbReference type="InterPro" id="IPR041575">
    <property type="entry name" value="Rubredoxin_C"/>
</dbReference>
<dbReference type="InterPro" id="IPR016156">
    <property type="entry name" value="FAD/NAD-linked_Rdtase_dimer_sf"/>
</dbReference>
<gene>
    <name evidence="6" type="primary">nroR</name>
    <name evidence="6" type="ORF">ERS852407_02537</name>
</gene>
<dbReference type="InterPro" id="IPR050260">
    <property type="entry name" value="FAD-bd_OxRdtase"/>
</dbReference>
<keyword evidence="3" id="KW-0274">FAD</keyword>
<dbReference type="Pfam" id="PF18267">
    <property type="entry name" value="Rubredoxin_C"/>
    <property type="match status" value="1"/>
</dbReference>
<feature type="domain" description="NADH-rubredoxin oxidoreductase C-terminal" evidence="5">
    <location>
        <begin position="366"/>
        <end position="430"/>
    </location>
</feature>
<dbReference type="RefSeq" id="WP_055655533.1">
    <property type="nucleotide sequence ID" value="NZ_CABIXC010000005.1"/>
</dbReference>
<proteinExistence type="predicted"/>
<dbReference type="PANTHER" id="PTHR43429:SF3">
    <property type="entry name" value="NITRITE REDUCTASE [NAD(P)H]"/>
    <property type="match status" value="1"/>
</dbReference>
<dbReference type="Gene3D" id="3.50.50.60">
    <property type="entry name" value="FAD/NAD(P)-binding domain"/>
    <property type="match status" value="2"/>
</dbReference>
<protein>
    <submittedName>
        <fullName evidence="6">FAD-dependent pyridine nucleotide-disulfide oxidoreductase</fullName>
        <ecNumber evidence="6">1.18.1.1</ecNumber>
    </submittedName>
</protein>
<evidence type="ECO:0000313" key="6">
    <source>
        <dbReference type="EMBL" id="CUO33756.1"/>
    </source>
</evidence>
<sequence>MGETKKKLVKCLVCGAVFEDGVSVCPVCGVGPENFIPFTEEEKSFHRDTEEIFLILGGGAAGLNAAEAIRERNSTASIVMATNEEILPYSRPMLTKSMLGENNREQLLVHDAPWYEENRILTLTGKTAEKIDPEAREVTFSDGIRLKYDKLVYALGSECFIPPIPGHEKPQVIAIRRITDTEKVGALLPQTKHAVVIGGGVLGLEAAWELKKAGLEVTVLELAPQLMGRQLDAGAGEFLKDLIQNVGIAIHLNVKIEAIEGETDVTGVRLGDGTVVPAELVVVSAGVRANVGVAKDAGAEIGRAIKVNAFMETTIPSVYACGDCAEYEGINYAIWPQAVEMGRTAGANAAGDGLVYHTVPAALTFNGMETSLFAVGDVGKNSEIEYTVKHEEDPEKKIYKTRYYANGRLTGAILIGDTKEMQSVTEEMEQA</sequence>
<keyword evidence="2" id="KW-0285">Flavoprotein</keyword>
<dbReference type="SUPFAM" id="SSF51905">
    <property type="entry name" value="FAD/NAD(P)-binding domain"/>
    <property type="match status" value="2"/>
</dbReference>
<dbReference type="EC" id="1.18.1.1" evidence="6"/>
<dbReference type="PRINTS" id="PR00411">
    <property type="entry name" value="PNDRDTASEI"/>
</dbReference>
<evidence type="ECO:0000313" key="7">
    <source>
        <dbReference type="Proteomes" id="UP000095651"/>
    </source>
</evidence>
<dbReference type="PANTHER" id="PTHR43429">
    <property type="entry name" value="PYRIDINE NUCLEOTIDE-DISULFIDE OXIDOREDUCTASE DOMAIN-CONTAINING"/>
    <property type="match status" value="1"/>
</dbReference>
<feature type="domain" description="FAD/NAD(P)-binding" evidence="4">
    <location>
        <begin position="54"/>
        <end position="342"/>
    </location>
</feature>
<dbReference type="SUPFAM" id="SSF57802">
    <property type="entry name" value="Rubredoxin-like"/>
    <property type="match status" value="1"/>
</dbReference>
<dbReference type="GO" id="GO:0015044">
    <property type="term" value="F:rubredoxin-NAD+ reductase activity"/>
    <property type="evidence" value="ECO:0007669"/>
    <property type="project" value="UniProtKB-EC"/>
</dbReference>
<dbReference type="EMBL" id="CYZE01000005">
    <property type="protein sequence ID" value="CUO33756.1"/>
    <property type="molecule type" value="Genomic_DNA"/>
</dbReference>
<comment type="cofactor">
    <cofactor evidence="1">
        <name>FAD</name>
        <dbReference type="ChEBI" id="CHEBI:57692"/>
    </cofactor>
</comment>
<dbReference type="PRINTS" id="PR00368">
    <property type="entry name" value="FADPNR"/>
</dbReference>
<evidence type="ECO:0000256" key="2">
    <source>
        <dbReference type="ARBA" id="ARBA00022630"/>
    </source>
</evidence>
<evidence type="ECO:0000259" key="5">
    <source>
        <dbReference type="Pfam" id="PF18267"/>
    </source>
</evidence>